<feature type="compositionally biased region" description="Basic and acidic residues" evidence="1">
    <location>
        <begin position="1141"/>
        <end position="1171"/>
    </location>
</feature>
<feature type="compositionally biased region" description="Polar residues" evidence="1">
    <location>
        <begin position="182"/>
        <end position="191"/>
    </location>
</feature>
<feature type="region of interest" description="Disordered" evidence="1">
    <location>
        <begin position="251"/>
        <end position="435"/>
    </location>
</feature>
<feature type="compositionally biased region" description="Basic and acidic residues" evidence="1">
    <location>
        <begin position="101"/>
        <end position="121"/>
    </location>
</feature>
<feature type="compositionally biased region" description="Basic residues" evidence="1">
    <location>
        <begin position="670"/>
        <end position="681"/>
    </location>
</feature>
<feature type="compositionally biased region" description="Polar residues" evidence="1">
    <location>
        <begin position="1261"/>
        <end position="1271"/>
    </location>
</feature>
<feature type="compositionally biased region" description="Polar residues" evidence="1">
    <location>
        <begin position="2028"/>
        <end position="2044"/>
    </location>
</feature>
<evidence type="ECO:0000256" key="1">
    <source>
        <dbReference type="SAM" id="MobiDB-lite"/>
    </source>
</evidence>
<feature type="compositionally biased region" description="Basic and acidic residues" evidence="1">
    <location>
        <begin position="1014"/>
        <end position="1031"/>
    </location>
</feature>
<feature type="compositionally biased region" description="Polar residues" evidence="1">
    <location>
        <begin position="1440"/>
        <end position="1449"/>
    </location>
</feature>
<feature type="compositionally biased region" description="Basic and acidic residues" evidence="1">
    <location>
        <begin position="1181"/>
        <end position="1200"/>
    </location>
</feature>
<feature type="compositionally biased region" description="Polar residues" evidence="1">
    <location>
        <begin position="1875"/>
        <end position="1887"/>
    </location>
</feature>
<feature type="region of interest" description="Disordered" evidence="1">
    <location>
        <begin position="1572"/>
        <end position="1762"/>
    </location>
</feature>
<feature type="compositionally biased region" description="Low complexity" evidence="1">
    <location>
        <begin position="1821"/>
        <end position="1831"/>
    </location>
</feature>
<gene>
    <name evidence="2" type="ORF">BN1204_023080</name>
</gene>
<feature type="compositionally biased region" description="Low complexity" evidence="1">
    <location>
        <begin position="2439"/>
        <end position="2452"/>
    </location>
</feature>
<reference evidence="2" key="1">
    <citation type="journal article" date="2015" name="PLoS ONE">
        <title>Comprehensive Evaluation of Toxoplasma gondii VEG and Neospora caninum LIV Genomes with Tachyzoite Stage Transcriptome and Proteome Defines Novel Transcript Features.</title>
        <authorList>
            <person name="Ramaprasad A."/>
            <person name="Mourier T."/>
            <person name="Naeem R."/>
            <person name="Malas T.B."/>
            <person name="Moussa E."/>
            <person name="Panigrahi A."/>
            <person name="Vermont S.J."/>
            <person name="Otto T.D."/>
            <person name="Wastling J."/>
            <person name="Pain A."/>
        </authorList>
    </citation>
    <scope>NUCLEOTIDE SEQUENCE</scope>
    <source>
        <strain evidence="2">Liverpool</strain>
    </source>
</reference>
<feature type="compositionally biased region" description="Low complexity" evidence="1">
    <location>
        <begin position="1342"/>
        <end position="1356"/>
    </location>
</feature>
<feature type="region of interest" description="Disordered" evidence="1">
    <location>
        <begin position="2405"/>
        <end position="2470"/>
    </location>
</feature>
<feature type="compositionally biased region" description="Basic and acidic residues" evidence="1">
    <location>
        <begin position="612"/>
        <end position="648"/>
    </location>
</feature>
<protein>
    <submittedName>
        <fullName evidence="2">Uncharacterized protein</fullName>
    </submittedName>
</protein>
<feature type="compositionally biased region" description="Polar residues" evidence="1">
    <location>
        <begin position="2157"/>
        <end position="2171"/>
    </location>
</feature>
<sequence>MENYHRMRRPVTVGPAVIAAAAFFMVCFPVAGIEPQVRAASTAFVVRASSSPPLPEAHENSGWFSPSVGSTQSEENAAAMQPVIQRSGQSRKRLSLPRDTLGLHDYAKDRGEKDESRESKSSQEASTSKDSGVGGGIGAGSFTKKNEETGGREVGRGEQEVLSRLVELPHDETKKEGKGTDSDTLSKSIPTVEQARSADHKTTSEKSTNKRSSTPDEELEHHGRAGEKTVLIRAQPSPALSKHAMHHEINDKHSFVSQSRDTPTTVGTATEEGQKRVALTVTPDSAARREELKEQNFDAERPFAANEMLQSPAGVPGSGVNAPEQDLQTHHNGARRAPDLVRTFPVNNEVENDREAPWEGHVTEWNLAESQQKSNSATAAAVPTRDEPEHVPPTVIPEVSVKEDTARWNKTTSPAEEPSSQHTEVPSAPSDRSLPHTKKFEAQLQRKTGNDSAGGLVFPFELVTTASEANVTLPASLFAAQANVRERQGGNTTPCDTPITDVATEQGARGEACLEGRDTYGGDITGETSSAHSWISKKISGEERTDVEEPEETQPSLAVPLHKKVDVENAAREEEEDFELVNVPPDGSSLAPRTHFGESKLAKNHSLPSRNRATEEQKEGNLLHEVPSVEREVMKENTQKDKILEKNGELAATGEMKDEHQMHSVAALHKERKKDEHRRRYQTGTSREQGESMKTGDASTVAEDPASSSGREGPKTVATTRGAYGGAYESRTLASTDVAKNVASTRDIGSQKGGEEGQPTQPGEQGDFGTGETEGRLQHPHHEKDKEGGEHSGHLDPYERENTRLSQHGRQEGPQHALQQTGGAARGRAPPSSEAAGGPPSEGRPADPSSGSGDTTLLRHQDGAFPLSVKFGFSSAPSSASIVDEATRPHNRGDMRGFQEDTERQARERGKREHRYPSAIQFLYDSVIDSAQEGDVASTLPARTGEQPKSQDPDSFPQTKLERVMPNADSTGTEDENSASPEGGETSYSLRTHSLGPAKTGTKGEIDFVSVGHRTREAETEDEPQTKEGRHGRNSSTPKLEHDAGVRLVEGNAGGPSRAGISENKVRGDGADRENTSLLHGEWRIQEETSAASAGEAEEKLEEQTESGVSANRTKRERNAYDQKGEQTKEEENAESATEQQDDRSDATKIKESAEEHGRGETRQKVVRPETETEEAGSAGDPKREGGNAAKIDEGGHSKQDVQQQTQDTDRAENGSAVGEGSLQADGEPGIKTGEDKKQEQEARESMDKTESATGVFLTGRSPTSPLSTSFEHARSTVEETLFPGDAGGQASADGGLPFPQAEEIAENHTNSIDETAKLTATRNDRVDTKGPVPSSPPGDWPQTASLPSRSSSAAPQETDLLKEGQPRFVNAIQDDTTDRNKHEPSAQKTRENVYESPDATKAREHAMDQQTAKLFTSQFQHPFEPNDLPGAASEWGSEANANQRTTNIPPVVFVPNDNSELITRLGPPTSLAETSQRTQLRYKRGPAVSSTTSEEALQVKQRNVEESSGSFGNDVSDAAHELGVVPSPRDGTRDSERQPTAGEVRAADKTFVNEESLASSLFPAPELQGRFTMARGRESPKQTEAAHAPAAQVRVDTPVSNSPPAHRPPILSGTSPTYVLSFGRPLPEVNSDNDQMVTRPPAGEGRSSTEWQALKISEPAGSSADFDLLYSSQGPLPRSAAEETSPGHAHISKTGQMAGPHDGLGTSLSAASLNPADSAVPVAILSERRKPETPRNSFPAAAGSALTPAAPPASGAPANTGTRETYATLESSISGVDIITLPDNLGDMLRNPGMQIHRPMSIWSSDRTSSGGNGSDANKTKATATGSATKKIYDPTLTQSPTMFDQFMEQEAAEGITPGADLLPAPAEAAAESQGPNDASELQATETGGAEPPSTDEEGPGNSNDEDDEDNDDEDDDIGGEEEEPQPRRTYPIPLPLPIPISIPWLGGLGGGGGLGLLSVRGPSPPQPDAHGVFPVDPSTAISVGGGVHPNLAPSIPLKVEERAVSSIAAPSSVPPLRASSAGMASGTPTAPTLGSQNPSPSTGAFLARAVPPLSTLVASNTPPGIYAADPGVPHSVDSTPATASLETSAFANDLAPPTTPLSVAFGSVGTRAFPTRQGTSESAAPVFSQNSATTGSTGLQSLGQSGSASAAWHPTESQQSSTYGNSFTSRHQSLGIHRPIYSASGDVSPTSGIGVRPFLGGEGPFPPLTAAAAQEHDFVASTSPRLPSLAPSVPGGSFLDDHKGRTSSAPGWSGATTGATTVSVYDPPPPPYPGSIHSLSSLQTPASLHSPVFSSTLGSPISSGSTHSSAKIPTPLTSSHTPFSPTTSAALASSSPALPPITTSLPEPQSTVQHSPRRDIYGVSTSSPGISSPTPTEFQVASLSPSSFGNGISSLVYSSTTSAAFDSPSGATASPRGGISGALGPPPSIRAGPSSRPLHPGVGPSLPSSGGSAGAGVKTRESAGSGGLAAAGSVAGVARQLPGATTAVPAIVQSADQLFTSTSSFIGVGNSLIKSFPFEEALEWSQQRNEARRQQKDQPPAHLGHPWVRCVSSGMTCCLPQKAVGGDWKKKPPYLNDSQAENRACQAHFVPMQNAVCASTAYKDNECGIQRMETSQFVLFRHVLHVRGSKNLKAVCECRWARSPGSSAPPLDGKAAVLAEVDDEKLKKERDVAPVGSQIEGFASWQVSKKAIAEKQQRRDKTNKMTQGVGAALKTTALLTQQGSDAMHSSLAGMERAQGDPAGQVQEIRGGVEAIADLLMKASDTTPAMSIVTKALDDLAYVKKK</sequence>
<feature type="compositionally biased region" description="Basic and acidic residues" evidence="1">
    <location>
        <begin position="773"/>
        <end position="813"/>
    </location>
</feature>
<feature type="compositionally biased region" description="Basic and acidic residues" evidence="1">
    <location>
        <begin position="1064"/>
        <end position="1087"/>
    </location>
</feature>
<feature type="compositionally biased region" description="Polar residues" evidence="1">
    <location>
        <begin position="1308"/>
        <end position="1322"/>
    </location>
</feature>
<dbReference type="EMBL" id="LN714481">
    <property type="protein sequence ID" value="CEL66497.1"/>
    <property type="molecule type" value="Genomic_DNA"/>
</dbReference>
<accession>A0A0F7UDT0</accession>
<name>A0A0F7UDT0_NEOCL</name>
<feature type="compositionally biased region" description="Low complexity" evidence="1">
    <location>
        <begin position="2133"/>
        <end position="2153"/>
    </location>
</feature>
<feature type="compositionally biased region" description="Basic and acidic residues" evidence="1">
    <location>
        <begin position="351"/>
        <end position="362"/>
    </location>
</feature>
<feature type="region of interest" description="Disordered" evidence="1">
    <location>
        <begin position="1804"/>
        <end position="1835"/>
    </location>
</feature>
<feature type="region of interest" description="Disordered" evidence="1">
    <location>
        <begin position="2116"/>
        <end position="2171"/>
    </location>
</feature>
<feature type="compositionally biased region" description="Acidic residues" evidence="1">
    <location>
        <begin position="1895"/>
        <end position="1925"/>
    </location>
</feature>
<feature type="compositionally biased region" description="Low complexity" evidence="1">
    <location>
        <begin position="2366"/>
        <end position="2378"/>
    </location>
</feature>
<evidence type="ECO:0000313" key="2">
    <source>
        <dbReference type="EMBL" id="CEL66497.1"/>
    </source>
</evidence>
<feature type="compositionally biased region" description="Polar residues" evidence="1">
    <location>
        <begin position="255"/>
        <end position="268"/>
    </location>
</feature>
<feature type="region of interest" description="Disordered" evidence="1">
    <location>
        <begin position="2013"/>
        <end position="2047"/>
    </location>
</feature>
<feature type="compositionally biased region" description="Basic and acidic residues" evidence="1">
    <location>
        <begin position="286"/>
        <end position="301"/>
    </location>
</feature>
<feature type="compositionally biased region" description="Low complexity" evidence="1">
    <location>
        <begin position="829"/>
        <end position="843"/>
    </location>
</feature>
<organism evidence="2">
    <name type="scientific">Neospora caninum (strain Liverpool)</name>
    <dbReference type="NCBI Taxonomy" id="572307"/>
    <lineage>
        <taxon>Eukaryota</taxon>
        <taxon>Sar</taxon>
        <taxon>Alveolata</taxon>
        <taxon>Apicomplexa</taxon>
        <taxon>Conoidasida</taxon>
        <taxon>Coccidia</taxon>
        <taxon>Eucoccidiorida</taxon>
        <taxon>Eimeriorina</taxon>
        <taxon>Sarcocystidae</taxon>
        <taxon>Neospora</taxon>
    </lineage>
</organism>
<feature type="compositionally biased region" description="Polar residues" evidence="1">
    <location>
        <begin position="2405"/>
        <end position="2414"/>
    </location>
</feature>
<feature type="compositionally biased region" description="Basic and acidic residues" evidence="1">
    <location>
        <begin position="1233"/>
        <end position="1251"/>
    </location>
</feature>
<feature type="compositionally biased region" description="Low complexity" evidence="1">
    <location>
        <begin position="2298"/>
        <end position="2348"/>
    </location>
</feature>
<feature type="region of interest" description="Disordered" evidence="1">
    <location>
        <begin position="50"/>
        <end position="230"/>
    </location>
</feature>
<feature type="region of interest" description="Disordered" evidence="1">
    <location>
        <begin position="2298"/>
        <end position="2382"/>
    </location>
</feature>
<feature type="compositionally biased region" description="Low complexity" evidence="1">
    <location>
        <begin position="1740"/>
        <end position="1759"/>
    </location>
</feature>
<feature type="compositionally biased region" description="Basic and acidic residues" evidence="1">
    <location>
        <begin position="196"/>
        <end position="208"/>
    </location>
</feature>
<feature type="compositionally biased region" description="Polar residues" evidence="1">
    <location>
        <begin position="62"/>
        <end position="75"/>
    </location>
</feature>
<proteinExistence type="predicted"/>
<feature type="compositionally biased region" description="Basic and acidic residues" evidence="1">
    <location>
        <begin position="144"/>
        <end position="181"/>
    </location>
</feature>
<feature type="compositionally biased region" description="Basic and acidic residues" evidence="1">
    <location>
        <begin position="885"/>
        <end position="911"/>
    </location>
</feature>
<feature type="region of interest" description="Disordered" evidence="1">
    <location>
        <begin position="934"/>
        <end position="1552"/>
    </location>
</feature>
<feature type="compositionally biased region" description="Basic and acidic residues" evidence="1">
    <location>
        <begin position="1117"/>
        <end position="1131"/>
    </location>
</feature>
<feature type="compositionally biased region" description="Polar residues" evidence="1">
    <location>
        <begin position="368"/>
        <end position="378"/>
    </location>
</feature>
<feature type="compositionally biased region" description="Polar residues" evidence="1">
    <location>
        <begin position="2118"/>
        <end position="2132"/>
    </location>
</feature>
<feature type="compositionally biased region" description="Polar residues" evidence="1">
    <location>
        <begin position="1409"/>
        <end position="1421"/>
    </location>
</feature>
<feature type="region of interest" description="Disordered" evidence="1">
    <location>
        <begin position="1868"/>
        <end position="1934"/>
    </location>
</feature>
<feature type="compositionally biased region" description="Basic and acidic residues" evidence="1">
    <location>
        <begin position="1377"/>
        <end position="1408"/>
    </location>
</feature>
<feature type="compositionally biased region" description="Polar residues" evidence="1">
    <location>
        <begin position="408"/>
        <end position="424"/>
    </location>
</feature>
<feature type="region of interest" description="Disordered" evidence="1">
    <location>
        <begin position="573"/>
        <end position="918"/>
    </location>
</feature>